<comment type="caution">
    <text evidence="4">The sequence shown here is derived from an EMBL/GenBank/DDBJ whole genome shotgun (WGS) entry which is preliminary data.</text>
</comment>
<dbReference type="Proteomes" id="UP000248021">
    <property type="component" value="Unassembled WGS sequence"/>
</dbReference>
<feature type="region of interest" description="Disordered" evidence="1">
    <location>
        <begin position="1"/>
        <end position="35"/>
    </location>
</feature>
<dbReference type="RefSeq" id="WP_245449622.1">
    <property type="nucleotide sequence ID" value="NZ_JAHBRY010000001.1"/>
</dbReference>
<feature type="domain" description="Serine aminopeptidase S33" evidence="3">
    <location>
        <begin position="117"/>
        <end position="224"/>
    </location>
</feature>
<dbReference type="AlphaFoldDB" id="A0A2V3U8W8"/>
<keyword evidence="5" id="KW-1185">Reference proteome</keyword>
<gene>
    <name evidence="4" type="ORF">C7450_104307</name>
</gene>
<name>A0A2V3U8W8_9HYPH</name>
<evidence type="ECO:0000256" key="2">
    <source>
        <dbReference type="SAM" id="Phobius"/>
    </source>
</evidence>
<keyword evidence="2" id="KW-1133">Transmembrane helix</keyword>
<keyword evidence="2" id="KW-0812">Transmembrane</keyword>
<evidence type="ECO:0000259" key="3">
    <source>
        <dbReference type="Pfam" id="PF12146"/>
    </source>
</evidence>
<keyword evidence="2" id="KW-0472">Membrane</keyword>
<dbReference type="Pfam" id="PF12146">
    <property type="entry name" value="Hydrolase_4"/>
    <property type="match status" value="1"/>
</dbReference>
<dbReference type="PANTHER" id="PTHR12277">
    <property type="entry name" value="ALPHA/BETA HYDROLASE DOMAIN-CONTAINING PROTEIN"/>
    <property type="match status" value="1"/>
</dbReference>
<evidence type="ECO:0000313" key="4">
    <source>
        <dbReference type="EMBL" id="PXW60255.1"/>
    </source>
</evidence>
<feature type="compositionally biased region" description="Pro residues" evidence="1">
    <location>
        <begin position="8"/>
        <end position="35"/>
    </location>
</feature>
<dbReference type="SUPFAM" id="SSF53474">
    <property type="entry name" value="alpha/beta-Hydrolases"/>
    <property type="match status" value="1"/>
</dbReference>
<accession>A0A2V3U8W8</accession>
<dbReference type="EMBL" id="QJJK01000004">
    <property type="protein sequence ID" value="PXW60255.1"/>
    <property type="molecule type" value="Genomic_DNA"/>
</dbReference>
<dbReference type="PANTHER" id="PTHR12277:SF81">
    <property type="entry name" value="PROTEIN ABHD13"/>
    <property type="match status" value="1"/>
</dbReference>
<evidence type="ECO:0000313" key="5">
    <source>
        <dbReference type="Proteomes" id="UP000248021"/>
    </source>
</evidence>
<evidence type="ECO:0000256" key="1">
    <source>
        <dbReference type="SAM" id="MobiDB-lite"/>
    </source>
</evidence>
<proteinExistence type="predicted"/>
<dbReference type="InterPro" id="IPR029058">
    <property type="entry name" value="AB_hydrolase_fold"/>
</dbReference>
<dbReference type="Gene3D" id="3.40.50.1820">
    <property type="entry name" value="alpha/beta hydrolase"/>
    <property type="match status" value="1"/>
</dbReference>
<organism evidence="4 5">
    <name type="scientific">Chelatococcus asaccharovorans</name>
    <dbReference type="NCBI Taxonomy" id="28210"/>
    <lineage>
        <taxon>Bacteria</taxon>
        <taxon>Pseudomonadati</taxon>
        <taxon>Pseudomonadota</taxon>
        <taxon>Alphaproteobacteria</taxon>
        <taxon>Hyphomicrobiales</taxon>
        <taxon>Chelatococcaceae</taxon>
        <taxon>Chelatococcus</taxon>
    </lineage>
</organism>
<protein>
    <recommendedName>
        <fullName evidence="3">Serine aminopeptidase S33 domain-containing protein</fullName>
    </recommendedName>
</protein>
<feature type="transmembrane region" description="Helical" evidence="2">
    <location>
        <begin position="48"/>
        <end position="68"/>
    </location>
</feature>
<dbReference type="InterPro" id="IPR022742">
    <property type="entry name" value="Hydrolase_4"/>
</dbReference>
<reference evidence="4 5" key="1">
    <citation type="submission" date="2018-05" db="EMBL/GenBank/DDBJ databases">
        <title>Genomic Encyclopedia of Type Strains, Phase IV (KMG-IV): sequencing the most valuable type-strain genomes for metagenomic binning, comparative biology and taxonomic classification.</title>
        <authorList>
            <person name="Goeker M."/>
        </authorList>
    </citation>
    <scope>NUCLEOTIDE SEQUENCE [LARGE SCALE GENOMIC DNA]</scope>
    <source>
        <strain evidence="4 5">DSM 6462</strain>
    </source>
</reference>
<sequence length="344" mass="36866">MSDAKHPPVMPPSPPPNLPPAPPEGAFPGLPPRPPEAPPRIRRNWRRLVALVIGVAALAYLVALGALYSQQRHYLFPLDPTRADPAVAGIPGLTETTIRTEDGETLVAWVLPPQEGKPVLVYFHGQSGNLARPGRLDRYKALAADGEGLFVVSYRGYGGSTGAPSEEGLRADARAAYKAAAERFGSDRLVAYGESLGTGVAVGLAAEVPVKGLILEAPYVSTAEVGAERYPWAPVKLLMRDQFRSDELIGKVRAPILILHGVKDHIIPYVQGVTLFNLAPGPKRLVSFPDGDHVDLPDHGSIPQVAMFLRDIEGTTPMPQAQTRVVREIASEPEKVPAPAGESR</sequence>